<evidence type="ECO:0000313" key="2">
    <source>
        <dbReference type="EnsemblPlants" id="ONIVA01G32330.1"/>
    </source>
</evidence>
<dbReference type="HOGENOM" id="CLU_1941499_0_0_1"/>
<keyword evidence="1" id="KW-0812">Transmembrane</keyword>
<feature type="transmembrane region" description="Helical" evidence="1">
    <location>
        <begin position="37"/>
        <end position="59"/>
    </location>
</feature>
<reference evidence="2" key="1">
    <citation type="submission" date="2015-04" db="UniProtKB">
        <authorList>
            <consortium name="EnsemblPlants"/>
        </authorList>
    </citation>
    <scope>IDENTIFICATION</scope>
    <source>
        <strain evidence="2">SL10</strain>
    </source>
</reference>
<proteinExistence type="predicted"/>
<feature type="transmembrane region" description="Helical" evidence="1">
    <location>
        <begin position="71"/>
        <end position="94"/>
    </location>
</feature>
<keyword evidence="1" id="KW-0472">Membrane</keyword>
<dbReference type="EnsemblPlants" id="ONIVA01G32330.1">
    <property type="protein sequence ID" value="ONIVA01G32330.1"/>
    <property type="gene ID" value="ONIVA01G32330"/>
</dbReference>
<accession>A0A0E0FS03</accession>
<dbReference type="OMA" id="LINCYDG"/>
<evidence type="ECO:0000313" key="3">
    <source>
        <dbReference type="Proteomes" id="UP000006591"/>
    </source>
</evidence>
<reference evidence="2" key="2">
    <citation type="submission" date="2018-04" db="EMBL/GenBank/DDBJ databases">
        <title>OnivRS2 (Oryza nivara Reference Sequence Version 2).</title>
        <authorList>
            <person name="Zhang J."/>
            <person name="Kudrna D."/>
            <person name="Lee S."/>
            <person name="Talag J."/>
            <person name="Rajasekar S."/>
            <person name="Welchert J."/>
            <person name="Hsing Y.-I."/>
            <person name="Wing R.A."/>
        </authorList>
    </citation>
    <scope>NUCLEOTIDE SEQUENCE [LARGE SCALE GENOMIC DNA]</scope>
</reference>
<name>A0A0E0FS03_ORYNI</name>
<keyword evidence="3" id="KW-1185">Reference proteome</keyword>
<keyword evidence="1" id="KW-1133">Transmembrane helix</keyword>
<organism evidence="2">
    <name type="scientific">Oryza nivara</name>
    <name type="common">Indian wild rice</name>
    <name type="synonym">Oryza sativa f. spontanea</name>
    <dbReference type="NCBI Taxonomy" id="4536"/>
    <lineage>
        <taxon>Eukaryota</taxon>
        <taxon>Viridiplantae</taxon>
        <taxon>Streptophyta</taxon>
        <taxon>Embryophyta</taxon>
        <taxon>Tracheophyta</taxon>
        <taxon>Spermatophyta</taxon>
        <taxon>Magnoliopsida</taxon>
        <taxon>Liliopsida</taxon>
        <taxon>Poales</taxon>
        <taxon>Poaceae</taxon>
        <taxon>BOP clade</taxon>
        <taxon>Oryzoideae</taxon>
        <taxon>Oryzeae</taxon>
        <taxon>Oryzinae</taxon>
        <taxon>Oryza</taxon>
    </lineage>
</organism>
<dbReference type="Proteomes" id="UP000006591">
    <property type="component" value="Chromosome 1"/>
</dbReference>
<sequence>MKSGKPICEKVKPAVAVRIFGGLRYAPPDGLVVNNPLLAAFIRAVYTLYMATTVFLYIFGMVTAIKEYEMLVALSIIVVMQPFFILMWIAAPFLRTVAIVKYAMGLPDSNNNYNRKDVSPSLNKVLGHT</sequence>
<dbReference type="STRING" id="4536.A0A0E0FS03"/>
<evidence type="ECO:0000256" key="1">
    <source>
        <dbReference type="SAM" id="Phobius"/>
    </source>
</evidence>
<dbReference type="Gramene" id="ONIVA01G32330.1">
    <property type="protein sequence ID" value="ONIVA01G32330.1"/>
    <property type="gene ID" value="ONIVA01G32330"/>
</dbReference>
<dbReference type="AlphaFoldDB" id="A0A0E0FS03"/>
<protein>
    <submittedName>
        <fullName evidence="2">Uncharacterized protein</fullName>
    </submittedName>
</protein>